<evidence type="ECO:0000313" key="11">
    <source>
        <dbReference type="Proteomes" id="UP000598820"/>
    </source>
</evidence>
<comment type="caution">
    <text evidence="10">The sequence shown here is derived from an EMBL/GenBank/DDBJ whole genome shotgun (WGS) entry which is preliminary data.</text>
</comment>
<dbReference type="Gene3D" id="3.40.640.10">
    <property type="entry name" value="Type I PLP-dependent aspartate aminotransferase-like (Major domain)"/>
    <property type="match status" value="1"/>
</dbReference>
<reference evidence="10" key="1">
    <citation type="submission" date="2020-09" db="EMBL/GenBank/DDBJ databases">
        <authorList>
            <person name="Kim M.K."/>
        </authorList>
    </citation>
    <scope>NUCLEOTIDE SEQUENCE</scope>
    <source>
        <strain evidence="10">BT702</strain>
    </source>
</reference>
<organism evidence="10 11">
    <name type="scientific">Spirosoma profusum</name>
    <dbReference type="NCBI Taxonomy" id="2771354"/>
    <lineage>
        <taxon>Bacteria</taxon>
        <taxon>Pseudomonadati</taxon>
        <taxon>Bacteroidota</taxon>
        <taxon>Cytophagia</taxon>
        <taxon>Cytophagales</taxon>
        <taxon>Cytophagaceae</taxon>
        <taxon>Spirosoma</taxon>
    </lineage>
</organism>
<dbReference type="EMBL" id="JACWZY010000026">
    <property type="protein sequence ID" value="MBD2703974.1"/>
    <property type="molecule type" value="Genomic_DNA"/>
</dbReference>
<dbReference type="Gene3D" id="3.90.1150.10">
    <property type="entry name" value="Aspartate Aminotransferase, domain 1"/>
    <property type="match status" value="1"/>
</dbReference>
<dbReference type="PIRSF" id="PIRSF005572">
    <property type="entry name" value="NifS"/>
    <property type="match status" value="1"/>
</dbReference>
<feature type="domain" description="Aminotransferase class V" evidence="9">
    <location>
        <begin position="31"/>
        <end position="400"/>
    </location>
</feature>
<evidence type="ECO:0000256" key="4">
    <source>
        <dbReference type="ARBA" id="ARBA00012239"/>
    </source>
</evidence>
<dbReference type="InterPro" id="IPR015421">
    <property type="entry name" value="PyrdxlP-dep_Trfase_major"/>
</dbReference>
<dbReference type="InterPro" id="IPR000192">
    <property type="entry name" value="Aminotrans_V_dom"/>
</dbReference>
<dbReference type="GO" id="GO:0030170">
    <property type="term" value="F:pyridoxal phosphate binding"/>
    <property type="evidence" value="ECO:0007669"/>
    <property type="project" value="InterPro"/>
</dbReference>
<protein>
    <recommendedName>
        <fullName evidence="5">Probable cysteine desulfurase</fullName>
        <ecNumber evidence="4">2.8.1.7</ecNumber>
    </recommendedName>
</protein>
<sequence length="412" mass="45912">MQSAIDTPLDIQKIRQDFPVLDQEVNGRPLVYFDNAATNQKPLPVIHALTRYYEGYNANIHRGIHHLAELATAAFEASRRAIQEFLNAKYWQEIIFTYGTTDGINLVAQSYGRRFLTEGDEIIISTMEHHSNIVPWQMLCEEKGCVLKVIPVDDNGELLLDEYEKLLSERTKLVACVHVSNSLGTINPVKTIIDKAHAVGALVLIDGAQASSHLDLDVQALDADFYVLSAHKLYGPTGMGVLYGKKEILDSMPPYRGGGEMIKEVTFAKTTYNDLPYKFEAGTPNIADVVAVKTALEYMANLGKENIATHEHDLLQYATEQLTTLDGLRIIGQAKEKIGVISFVMDGIHHQDIGVILDQQGIAVRTGHHCTMPLMQRFGIAGTTRASFAVYNTRDEVDRLIMGLRRVQKMML</sequence>
<keyword evidence="7" id="KW-0663">Pyridoxal phosphate</keyword>
<dbReference type="InterPro" id="IPR010970">
    <property type="entry name" value="Cys_dSase_SufS"/>
</dbReference>
<dbReference type="InterPro" id="IPR015424">
    <property type="entry name" value="PyrdxlP-dep_Trfase"/>
</dbReference>
<gene>
    <name evidence="10" type="ORF">IC229_25235</name>
</gene>
<dbReference type="Proteomes" id="UP000598820">
    <property type="component" value="Unassembled WGS sequence"/>
</dbReference>
<dbReference type="GO" id="GO:0031071">
    <property type="term" value="F:cysteine desulfurase activity"/>
    <property type="evidence" value="ECO:0007669"/>
    <property type="project" value="UniProtKB-EC"/>
</dbReference>
<evidence type="ECO:0000256" key="2">
    <source>
        <dbReference type="ARBA" id="ARBA00002824"/>
    </source>
</evidence>
<evidence type="ECO:0000256" key="7">
    <source>
        <dbReference type="ARBA" id="ARBA00022898"/>
    </source>
</evidence>
<comment type="similarity">
    <text evidence="3">Belongs to the class-V pyridoxal-phosphate-dependent aminotransferase family. Csd subfamily.</text>
</comment>
<dbReference type="GO" id="GO:0006534">
    <property type="term" value="P:cysteine metabolic process"/>
    <property type="evidence" value="ECO:0007669"/>
    <property type="project" value="InterPro"/>
</dbReference>
<dbReference type="EC" id="2.8.1.7" evidence="4"/>
<dbReference type="CDD" id="cd06453">
    <property type="entry name" value="SufS_like"/>
    <property type="match status" value="1"/>
</dbReference>
<comment type="cofactor">
    <cofactor evidence="1">
        <name>pyridoxal 5'-phosphate</name>
        <dbReference type="ChEBI" id="CHEBI:597326"/>
    </cofactor>
</comment>
<proteinExistence type="inferred from homology"/>
<dbReference type="PANTHER" id="PTHR43586">
    <property type="entry name" value="CYSTEINE DESULFURASE"/>
    <property type="match status" value="1"/>
</dbReference>
<dbReference type="AlphaFoldDB" id="A0A926XZT6"/>
<evidence type="ECO:0000259" key="9">
    <source>
        <dbReference type="Pfam" id="PF00266"/>
    </source>
</evidence>
<dbReference type="SUPFAM" id="SSF53383">
    <property type="entry name" value="PLP-dependent transferases"/>
    <property type="match status" value="1"/>
</dbReference>
<comment type="function">
    <text evidence="2">Catalyzes the removal of elemental sulfur and selenium atoms from L-cysteine, L-cystine, L-selenocysteine, and L-selenocystine to produce L-alanine.</text>
</comment>
<dbReference type="RefSeq" id="WP_190890156.1">
    <property type="nucleotide sequence ID" value="NZ_JACWZY010000026.1"/>
</dbReference>
<accession>A0A926XZT6</accession>
<name>A0A926XZT6_9BACT</name>
<comment type="catalytic activity">
    <reaction evidence="8">
        <text>(sulfur carrier)-H + L-cysteine = (sulfur carrier)-SH + L-alanine</text>
        <dbReference type="Rhea" id="RHEA:43892"/>
        <dbReference type="Rhea" id="RHEA-COMP:14737"/>
        <dbReference type="Rhea" id="RHEA-COMP:14739"/>
        <dbReference type="ChEBI" id="CHEBI:29917"/>
        <dbReference type="ChEBI" id="CHEBI:35235"/>
        <dbReference type="ChEBI" id="CHEBI:57972"/>
        <dbReference type="ChEBI" id="CHEBI:64428"/>
        <dbReference type="EC" id="2.8.1.7"/>
    </reaction>
</comment>
<evidence type="ECO:0000256" key="3">
    <source>
        <dbReference type="ARBA" id="ARBA00010447"/>
    </source>
</evidence>
<keyword evidence="6" id="KW-0808">Transferase</keyword>
<evidence type="ECO:0000256" key="1">
    <source>
        <dbReference type="ARBA" id="ARBA00001933"/>
    </source>
</evidence>
<evidence type="ECO:0000256" key="5">
    <source>
        <dbReference type="ARBA" id="ARBA00021850"/>
    </source>
</evidence>
<dbReference type="InterPro" id="IPR015422">
    <property type="entry name" value="PyrdxlP-dep_Trfase_small"/>
</dbReference>
<dbReference type="NCBIfam" id="TIGR01979">
    <property type="entry name" value="sufS"/>
    <property type="match status" value="1"/>
</dbReference>
<dbReference type="PANTHER" id="PTHR43586:SF8">
    <property type="entry name" value="CYSTEINE DESULFURASE 1, CHLOROPLASTIC"/>
    <property type="match status" value="1"/>
</dbReference>
<dbReference type="InterPro" id="IPR016454">
    <property type="entry name" value="Cysteine_dSase"/>
</dbReference>
<keyword evidence="11" id="KW-1185">Reference proteome</keyword>
<evidence type="ECO:0000313" key="10">
    <source>
        <dbReference type="EMBL" id="MBD2703974.1"/>
    </source>
</evidence>
<evidence type="ECO:0000256" key="6">
    <source>
        <dbReference type="ARBA" id="ARBA00022679"/>
    </source>
</evidence>
<dbReference type="Pfam" id="PF00266">
    <property type="entry name" value="Aminotran_5"/>
    <property type="match status" value="1"/>
</dbReference>
<evidence type="ECO:0000256" key="8">
    <source>
        <dbReference type="ARBA" id="ARBA00050776"/>
    </source>
</evidence>